<evidence type="ECO:0000313" key="3">
    <source>
        <dbReference type="Proteomes" id="UP000092993"/>
    </source>
</evidence>
<feature type="compositionally biased region" description="Polar residues" evidence="1">
    <location>
        <begin position="585"/>
        <end position="595"/>
    </location>
</feature>
<feature type="compositionally biased region" description="Basic and acidic residues" evidence="1">
    <location>
        <begin position="1"/>
        <end position="11"/>
    </location>
</feature>
<feature type="compositionally biased region" description="Low complexity" evidence="1">
    <location>
        <begin position="532"/>
        <end position="541"/>
    </location>
</feature>
<dbReference type="OrthoDB" id="3231532at2759"/>
<dbReference type="AlphaFoldDB" id="A0A1C7MRL5"/>
<feature type="compositionally biased region" description="Pro residues" evidence="1">
    <location>
        <begin position="644"/>
        <end position="658"/>
    </location>
</feature>
<reference evidence="2 3" key="1">
    <citation type="submission" date="2016-03" db="EMBL/GenBank/DDBJ databases">
        <title>Whole genome sequencing of Grifola frondosa 9006-11.</title>
        <authorList>
            <person name="Min B."/>
            <person name="Park H."/>
            <person name="Kim J.-G."/>
            <person name="Cho H."/>
            <person name="Oh Y.-L."/>
            <person name="Kong W.-S."/>
            <person name="Choi I.-G."/>
        </authorList>
    </citation>
    <scope>NUCLEOTIDE SEQUENCE [LARGE SCALE GENOMIC DNA]</scope>
    <source>
        <strain evidence="2 3">9006-11</strain>
    </source>
</reference>
<keyword evidence="3" id="KW-1185">Reference proteome</keyword>
<feature type="compositionally biased region" description="Low complexity" evidence="1">
    <location>
        <begin position="25"/>
        <end position="37"/>
    </location>
</feature>
<feature type="compositionally biased region" description="Low complexity" evidence="1">
    <location>
        <begin position="201"/>
        <end position="218"/>
    </location>
</feature>
<feature type="region of interest" description="Disordered" evidence="1">
    <location>
        <begin position="334"/>
        <end position="378"/>
    </location>
</feature>
<feature type="compositionally biased region" description="Polar residues" evidence="1">
    <location>
        <begin position="295"/>
        <end position="306"/>
    </location>
</feature>
<feature type="compositionally biased region" description="Basic residues" evidence="1">
    <location>
        <begin position="280"/>
        <end position="294"/>
    </location>
</feature>
<feature type="compositionally biased region" description="Low complexity" evidence="1">
    <location>
        <begin position="612"/>
        <end position="629"/>
    </location>
</feature>
<evidence type="ECO:0000313" key="2">
    <source>
        <dbReference type="EMBL" id="OBZ79448.1"/>
    </source>
</evidence>
<gene>
    <name evidence="2" type="ORF">A0H81_00797</name>
</gene>
<dbReference type="STRING" id="5627.A0A1C7MRL5"/>
<organism evidence="2 3">
    <name type="scientific">Grifola frondosa</name>
    <name type="common">Maitake</name>
    <name type="synonym">Polyporus frondosus</name>
    <dbReference type="NCBI Taxonomy" id="5627"/>
    <lineage>
        <taxon>Eukaryota</taxon>
        <taxon>Fungi</taxon>
        <taxon>Dikarya</taxon>
        <taxon>Basidiomycota</taxon>
        <taxon>Agaricomycotina</taxon>
        <taxon>Agaricomycetes</taxon>
        <taxon>Polyporales</taxon>
        <taxon>Grifolaceae</taxon>
        <taxon>Grifola</taxon>
    </lineage>
</organism>
<accession>A0A1C7MRL5</accession>
<dbReference type="OMA" id="QPYESHE"/>
<proteinExistence type="predicted"/>
<dbReference type="EMBL" id="LUGG01000001">
    <property type="protein sequence ID" value="OBZ79448.1"/>
    <property type="molecule type" value="Genomic_DNA"/>
</dbReference>
<feature type="compositionally biased region" description="Polar residues" evidence="1">
    <location>
        <begin position="353"/>
        <end position="363"/>
    </location>
</feature>
<feature type="region of interest" description="Disordered" evidence="1">
    <location>
        <begin position="416"/>
        <end position="488"/>
    </location>
</feature>
<comment type="caution">
    <text evidence="2">The sequence shown here is derived from an EMBL/GenBank/DDBJ whole genome shotgun (WGS) entry which is preliminary data.</text>
</comment>
<feature type="compositionally biased region" description="Polar residues" evidence="1">
    <location>
        <begin position="433"/>
        <end position="442"/>
    </location>
</feature>
<feature type="region of interest" description="Disordered" evidence="1">
    <location>
        <begin position="528"/>
        <end position="706"/>
    </location>
</feature>
<sequence>MFRHEEHEQASPRHSTVKISRTKRSSSLDLQSRASSQTTLSPDAQDPLLPHMQSQHVNGRKLSRGKGFLSRKSVKKHSDTPPKSPSSSSERFSSFAAQKNFVDNELLARPRPLFMPHAVSIIPDPLGELPPWYHKEVEYAATSAVQFRTKYPMHDPIGPRWYRNHHLLAPVQEGRPPSMFSSAFPAMVPAPEHTQDPAHMSGPSRTPSGSPLPTPSSSQVRIQEPATKPRSRKTSQTAHDTVDMLDVTDPWGTNWHHESPYDIGANGERNAEPESPISSRPRRRSLTNVSRHRTVNPSPLSQSTSAVHLHTLDSPDAQIPRRLSKRRKPFAGLFGGQNHEGGQTHHKPVLVPTSGTPTYSQTENLHRKPSRAHSTLHSSSLTLQTVHHGAPKEKHSSMLGRLVKRFSVLRRPDTTKVAQNGIGHNWHSDVGPNASNRPSFTGPQAPESAPRASSNSAKGLDPVRRIPPPSVETTSRTSFQEHSRYSASIEEPATAGILTIANPDEPSVQTAVADIEAAAAHEETQVLDMPTSESPVSMHSPVPSPPSEHVDQRTETPIRSVSPPLPNIPESPEASTREVPLPSISEVSSPHTASTERPLPPSPSRTNVPDTTSETAASEIAANAPSIPSVDDSALSRLSIIANPPTPYAPPINIPPPMAVAATNNPVDGTKSQRVKASSSTRNRQTETFKLMRSPSGNEHPDGSAS</sequence>
<feature type="region of interest" description="Disordered" evidence="1">
    <location>
        <begin position="179"/>
        <end position="322"/>
    </location>
</feature>
<protein>
    <submittedName>
        <fullName evidence="2">Uncharacterized protein</fullName>
    </submittedName>
</protein>
<feature type="compositionally biased region" description="Polar residues" evidence="1">
    <location>
        <begin position="663"/>
        <end position="688"/>
    </location>
</feature>
<evidence type="ECO:0000256" key="1">
    <source>
        <dbReference type="SAM" id="MobiDB-lite"/>
    </source>
</evidence>
<name>A0A1C7MRL5_GRIFR</name>
<dbReference type="Proteomes" id="UP000092993">
    <property type="component" value="Unassembled WGS sequence"/>
</dbReference>
<feature type="region of interest" description="Disordered" evidence="1">
    <location>
        <begin position="1"/>
        <end position="93"/>
    </location>
</feature>